<dbReference type="Pfam" id="PF08220">
    <property type="entry name" value="HTH_DeoR"/>
    <property type="match status" value="1"/>
</dbReference>
<dbReference type="PROSITE" id="PS51000">
    <property type="entry name" value="HTH_DEOR_2"/>
    <property type="match status" value="1"/>
</dbReference>
<name>A0A9D2NYM6_9FIRM</name>
<dbReference type="SMART" id="SM00420">
    <property type="entry name" value="HTH_DEOR"/>
    <property type="match status" value="1"/>
</dbReference>
<evidence type="ECO:0000256" key="2">
    <source>
        <dbReference type="ARBA" id="ARBA00023163"/>
    </source>
</evidence>
<dbReference type="Gene3D" id="3.40.50.1360">
    <property type="match status" value="1"/>
</dbReference>
<proteinExistence type="predicted"/>
<feature type="non-terminal residue" evidence="4">
    <location>
        <position position="1"/>
    </location>
</feature>
<reference evidence="4" key="2">
    <citation type="submission" date="2021-04" db="EMBL/GenBank/DDBJ databases">
        <authorList>
            <person name="Gilroy R."/>
        </authorList>
    </citation>
    <scope>NUCLEOTIDE SEQUENCE</scope>
    <source>
        <strain evidence="4">ChiGjej1B1-1692</strain>
    </source>
</reference>
<dbReference type="InterPro" id="IPR014036">
    <property type="entry name" value="DeoR-like_C"/>
</dbReference>
<evidence type="ECO:0000259" key="3">
    <source>
        <dbReference type="PROSITE" id="PS51000"/>
    </source>
</evidence>
<dbReference type="Pfam" id="PF00455">
    <property type="entry name" value="DeoRC"/>
    <property type="match status" value="1"/>
</dbReference>
<dbReference type="PANTHER" id="PTHR30363:SF56">
    <property type="entry name" value="TRANSCRIPTIONAL REGULATOR, DEOR FAMILY"/>
    <property type="match status" value="1"/>
</dbReference>
<dbReference type="InterPro" id="IPR001034">
    <property type="entry name" value="DeoR_HTH"/>
</dbReference>
<keyword evidence="4" id="KW-0238">DNA-binding</keyword>
<dbReference type="SUPFAM" id="SSF100950">
    <property type="entry name" value="NagB/RpiA/CoA transferase-like"/>
    <property type="match status" value="1"/>
</dbReference>
<dbReference type="PANTHER" id="PTHR30363">
    <property type="entry name" value="HTH-TYPE TRANSCRIPTIONAL REGULATOR SRLR-RELATED"/>
    <property type="match status" value="1"/>
</dbReference>
<dbReference type="EMBL" id="DWWK01000211">
    <property type="protein sequence ID" value="HJC39878.1"/>
    <property type="molecule type" value="Genomic_DNA"/>
</dbReference>
<dbReference type="PRINTS" id="PR00037">
    <property type="entry name" value="HTHLACR"/>
</dbReference>
<dbReference type="InterPro" id="IPR050313">
    <property type="entry name" value="Carb_Metab_HTH_regulators"/>
</dbReference>
<dbReference type="GO" id="GO:0003677">
    <property type="term" value="F:DNA binding"/>
    <property type="evidence" value="ECO:0007669"/>
    <property type="project" value="UniProtKB-KW"/>
</dbReference>
<accession>A0A9D2NYM6</accession>
<gene>
    <name evidence="4" type="ORF">H9757_12620</name>
</gene>
<dbReference type="GO" id="GO:0003700">
    <property type="term" value="F:DNA-binding transcription factor activity"/>
    <property type="evidence" value="ECO:0007669"/>
    <property type="project" value="InterPro"/>
</dbReference>
<evidence type="ECO:0000313" key="5">
    <source>
        <dbReference type="Proteomes" id="UP000823894"/>
    </source>
</evidence>
<dbReference type="Proteomes" id="UP000823894">
    <property type="component" value="Unassembled WGS sequence"/>
</dbReference>
<comment type="caution">
    <text evidence="4">The sequence shown here is derived from an EMBL/GenBank/DDBJ whole genome shotgun (WGS) entry which is preliminary data.</text>
</comment>
<reference evidence="4" key="1">
    <citation type="journal article" date="2021" name="PeerJ">
        <title>Extensive microbial diversity within the chicken gut microbiome revealed by metagenomics and culture.</title>
        <authorList>
            <person name="Gilroy R."/>
            <person name="Ravi A."/>
            <person name="Getino M."/>
            <person name="Pursley I."/>
            <person name="Horton D.L."/>
            <person name="Alikhan N.F."/>
            <person name="Baker D."/>
            <person name="Gharbi K."/>
            <person name="Hall N."/>
            <person name="Watson M."/>
            <person name="Adriaenssens E.M."/>
            <person name="Foster-Nyarko E."/>
            <person name="Jarju S."/>
            <person name="Secka A."/>
            <person name="Antonio M."/>
            <person name="Oren A."/>
            <person name="Chaudhuri R.R."/>
            <person name="La Ragione R."/>
            <person name="Hildebrand F."/>
            <person name="Pallen M.J."/>
        </authorList>
    </citation>
    <scope>NUCLEOTIDE SEQUENCE</scope>
    <source>
        <strain evidence="4">ChiGjej1B1-1692</strain>
    </source>
</reference>
<dbReference type="SMART" id="SM01134">
    <property type="entry name" value="DeoRC"/>
    <property type="match status" value="1"/>
</dbReference>
<dbReference type="InterPro" id="IPR037171">
    <property type="entry name" value="NagB/RpiA_transferase-like"/>
</dbReference>
<evidence type="ECO:0000313" key="4">
    <source>
        <dbReference type="EMBL" id="HJC39878.1"/>
    </source>
</evidence>
<sequence>VTELTEHFGASESTIRRDLNALDKRGALVKVFGGAVQTEETLSTKEEKVSLRAELNREEKVRIARYAASLIGPEDFVYLDAGTTTGYMIPFLTERTAVFVTNAVSHALKLSENGFRVILIGGELKAATEAIVGNEAYANLQKYNFTKGFFGTNGVGELSGFTTPDINEAMIKQCAMQHTRERYVLCDSSKFHLTSPVSFGGFREAQIITDRMPGGEYGSCGNIIVADAAVNNNL</sequence>
<keyword evidence="1" id="KW-0805">Transcription regulation</keyword>
<feature type="domain" description="HTH deoR-type" evidence="3">
    <location>
        <begin position="1"/>
        <end position="37"/>
    </location>
</feature>
<dbReference type="AlphaFoldDB" id="A0A9D2NYM6"/>
<evidence type="ECO:0000256" key="1">
    <source>
        <dbReference type="ARBA" id="ARBA00023015"/>
    </source>
</evidence>
<keyword evidence="2" id="KW-0804">Transcription</keyword>
<dbReference type="InterPro" id="IPR036390">
    <property type="entry name" value="WH_DNA-bd_sf"/>
</dbReference>
<protein>
    <submittedName>
        <fullName evidence="4">DeoR/GlpR family DNA-binding transcription regulator</fullName>
    </submittedName>
</protein>
<dbReference type="SUPFAM" id="SSF46785">
    <property type="entry name" value="Winged helix' DNA-binding domain"/>
    <property type="match status" value="1"/>
</dbReference>
<organism evidence="4 5">
    <name type="scientific">Candidatus Mediterraneibacter faecigallinarum</name>
    <dbReference type="NCBI Taxonomy" id="2838669"/>
    <lineage>
        <taxon>Bacteria</taxon>
        <taxon>Bacillati</taxon>
        <taxon>Bacillota</taxon>
        <taxon>Clostridia</taxon>
        <taxon>Lachnospirales</taxon>
        <taxon>Lachnospiraceae</taxon>
        <taxon>Mediterraneibacter</taxon>
    </lineage>
</organism>